<sequence>MKLIQILLASAARGTEGGIRNRFSSWASLITLCSHIPARAGRPKLPSIGFDDAVRPVIPLLFCW</sequence>
<gene>
    <name evidence="1" type="ORF">MUK42_23640</name>
</gene>
<dbReference type="Proteomes" id="UP001055439">
    <property type="component" value="Chromosome 6"/>
</dbReference>
<dbReference type="AlphaFoldDB" id="A0A9E7G9N4"/>
<name>A0A9E7G9N4_9LILI</name>
<dbReference type="EMBL" id="CP097508">
    <property type="protein sequence ID" value="URE11129.1"/>
    <property type="molecule type" value="Genomic_DNA"/>
</dbReference>
<evidence type="ECO:0000313" key="2">
    <source>
        <dbReference type="Proteomes" id="UP001055439"/>
    </source>
</evidence>
<keyword evidence="2" id="KW-1185">Reference proteome</keyword>
<accession>A0A9E7G9N4</accession>
<organism evidence="1 2">
    <name type="scientific">Musa troglodytarum</name>
    <name type="common">fe'i banana</name>
    <dbReference type="NCBI Taxonomy" id="320322"/>
    <lineage>
        <taxon>Eukaryota</taxon>
        <taxon>Viridiplantae</taxon>
        <taxon>Streptophyta</taxon>
        <taxon>Embryophyta</taxon>
        <taxon>Tracheophyta</taxon>
        <taxon>Spermatophyta</taxon>
        <taxon>Magnoliopsida</taxon>
        <taxon>Liliopsida</taxon>
        <taxon>Zingiberales</taxon>
        <taxon>Musaceae</taxon>
        <taxon>Musa</taxon>
    </lineage>
</organism>
<evidence type="ECO:0000313" key="1">
    <source>
        <dbReference type="EMBL" id="URE11129.1"/>
    </source>
</evidence>
<protein>
    <submittedName>
        <fullName evidence="1">Uncharacterized protein</fullName>
    </submittedName>
</protein>
<proteinExistence type="predicted"/>
<reference evidence="1" key="1">
    <citation type="submission" date="2022-05" db="EMBL/GenBank/DDBJ databases">
        <title>The Musa troglodytarum L. genome provides insights into the mechanism of non-climacteric behaviour and enrichment of carotenoids.</title>
        <authorList>
            <person name="Wang J."/>
        </authorList>
    </citation>
    <scope>NUCLEOTIDE SEQUENCE</scope>
    <source>
        <tissue evidence="1">Leaf</tissue>
    </source>
</reference>